<gene>
    <name evidence="2" type="ORF">GALL_238400</name>
</gene>
<dbReference type="InterPro" id="IPR036197">
    <property type="entry name" value="NarG-like_sf"/>
</dbReference>
<dbReference type="SUPFAM" id="SSF103501">
    <property type="entry name" value="Respiratory nitrate reductase 1 gamma chain"/>
    <property type="match status" value="1"/>
</dbReference>
<proteinExistence type="predicted"/>
<keyword evidence="1" id="KW-1133">Transmembrane helix</keyword>
<keyword evidence="1" id="KW-0812">Transmembrane</keyword>
<evidence type="ECO:0008006" key="3">
    <source>
        <dbReference type="Google" id="ProtNLM"/>
    </source>
</evidence>
<feature type="transmembrane region" description="Helical" evidence="1">
    <location>
        <begin position="141"/>
        <end position="164"/>
    </location>
</feature>
<dbReference type="AlphaFoldDB" id="A0A1J5RXL1"/>
<dbReference type="EMBL" id="MLJW01000191">
    <property type="protein sequence ID" value="OIQ94211.1"/>
    <property type="molecule type" value="Genomic_DNA"/>
</dbReference>
<keyword evidence="1" id="KW-0472">Membrane</keyword>
<protein>
    <recommendedName>
        <fullName evidence="3">Nitrate reductase gamma subunit</fullName>
    </recommendedName>
</protein>
<comment type="caution">
    <text evidence="2">The sequence shown here is derived from an EMBL/GenBank/DDBJ whole genome shotgun (WGS) entry which is preliminary data.</text>
</comment>
<feature type="transmembrane region" description="Helical" evidence="1">
    <location>
        <begin position="105"/>
        <end position="129"/>
    </location>
</feature>
<feature type="transmembrane region" description="Helical" evidence="1">
    <location>
        <begin position="6"/>
        <end position="28"/>
    </location>
</feature>
<evidence type="ECO:0000256" key="1">
    <source>
        <dbReference type="SAM" id="Phobius"/>
    </source>
</evidence>
<feature type="transmembrane region" description="Helical" evidence="1">
    <location>
        <begin position="73"/>
        <end position="93"/>
    </location>
</feature>
<name>A0A1J5RXL1_9ZZZZ</name>
<evidence type="ECO:0000313" key="2">
    <source>
        <dbReference type="EMBL" id="OIQ94211.1"/>
    </source>
</evidence>
<organism evidence="2">
    <name type="scientific">mine drainage metagenome</name>
    <dbReference type="NCBI Taxonomy" id="410659"/>
    <lineage>
        <taxon>unclassified sequences</taxon>
        <taxon>metagenomes</taxon>
        <taxon>ecological metagenomes</taxon>
    </lineage>
</organism>
<sequence>MSQLELLTWARGTGLAWALALCAAGIVLRLAETLSLGRSVDLARPRLNRPGSGWRTVITRSLPAPGMFRREPVGYVAGYLFHLGLLLTLLFSAAHIELFRALWGFAWPALPPALIDAVALVAIFSLLVLLAQRLTHPVKRLLSGFADYLAWAATMLPLITGYLASHHLLLAYPLMLALHILSAELLLVLLPFTKLFHGVSVFFSRWYNGNAFARKGVAS</sequence>
<accession>A0A1J5RXL1</accession>
<reference evidence="2" key="1">
    <citation type="submission" date="2016-10" db="EMBL/GenBank/DDBJ databases">
        <title>Sequence of Gallionella enrichment culture.</title>
        <authorList>
            <person name="Poehlein A."/>
            <person name="Muehling M."/>
            <person name="Daniel R."/>
        </authorList>
    </citation>
    <scope>NUCLEOTIDE SEQUENCE</scope>
</reference>
<dbReference type="Gene3D" id="1.20.950.20">
    <property type="entry name" value="Transmembrane di-heme cytochromes, Chain C"/>
    <property type="match status" value="1"/>
</dbReference>